<feature type="transmembrane region" description="Helical" evidence="6">
    <location>
        <begin position="187"/>
        <end position="217"/>
    </location>
</feature>
<evidence type="ECO:0000313" key="7">
    <source>
        <dbReference type="EMBL" id="EQD32275.1"/>
    </source>
</evidence>
<dbReference type="Pfam" id="PF02653">
    <property type="entry name" value="BPD_transp_2"/>
    <property type="match status" value="1"/>
</dbReference>
<sequence length="284" mass="29605">MYGFTGYLPFGYAGFFGAGAYGLSLSVIYWHVPAGLGLVFAILAAVVVAALLSPLLRLDGVYFAIASLAAAEALYVVISNPSLTAITKGPYGINLIAVYNSDASFIAAVALVMVAMAVAVYLRSSRFGLALRAIRNDAVSAEYAGIRVVQHRAAAWLIAAALAGAAGGVFAWYTSTFYPSAVFDTSISIFAIVFALFGGVGTVWGPALGAVILFGIYNTVGISATVLPAHIRGPDRAPGALPARRSGRAGATPCLCFQPHPPPARPRPGPRSRPRGRRCLIPSW</sequence>
<name>T0ZR21_9ZZZZ</name>
<comment type="caution">
    <text evidence="7">The sequence shown here is derived from an EMBL/GenBank/DDBJ whole genome shotgun (WGS) entry which is preliminary data.</text>
</comment>
<evidence type="ECO:0000256" key="5">
    <source>
        <dbReference type="ARBA" id="ARBA00023136"/>
    </source>
</evidence>
<comment type="subcellular location">
    <subcellularLocation>
        <location evidence="1">Cell membrane</location>
        <topology evidence="1">Multi-pass membrane protein</topology>
    </subcellularLocation>
</comment>
<dbReference type="AlphaFoldDB" id="T0ZR21"/>
<feature type="transmembrane region" description="Helical" evidence="6">
    <location>
        <begin position="103"/>
        <end position="122"/>
    </location>
</feature>
<evidence type="ECO:0000256" key="4">
    <source>
        <dbReference type="ARBA" id="ARBA00022989"/>
    </source>
</evidence>
<dbReference type="GO" id="GO:0005886">
    <property type="term" value="C:plasma membrane"/>
    <property type="evidence" value="ECO:0007669"/>
    <property type="project" value="UniProtKB-SubCell"/>
</dbReference>
<proteinExistence type="predicted"/>
<keyword evidence="4 6" id="KW-1133">Transmembrane helix</keyword>
<keyword evidence="5 6" id="KW-0472">Membrane</keyword>
<feature type="transmembrane region" description="Helical" evidence="6">
    <location>
        <begin position="61"/>
        <end position="83"/>
    </location>
</feature>
<evidence type="ECO:0000256" key="1">
    <source>
        <dbReference type="ARBA" id="ARBA00004651"/>
    </source>
</evidence>
<dbReference type="GO" id="GO:0015658">
    <property type="term" value="F:branched-chain amino acid transmembrane transporter activity"/>
    <property type="evidence" value="ECO:0007669"/>
    <property type="project" value="InterPro"/>
</dbReference>
<evidence type="ECO:0000256" key="3">
    <source>
        <dbReference type="ARBA" id="ARBA00022692"/>
    </source>
</evidence>
<keyword evidence="2" id="KW-1003">Cell membrane</keyword>
<dbReference type="CDD" id="cd06581">
    <property type="entry name" value="TM_PBP1_LivM_like"/>
    <property type="match status" value="1"/>
</dbReference>
<dbReference type="PANTHER" id="PTHR30482:SF10">
    <property type="entry name" value="HIGH-AFFINITY BRANCHED-CHAIN AMINO ACID TRANSPORT PROTEIN BRAE"/>
    <property type="match status" value="1"/>
</dbReference>
<organism evidence="7">
    <name type="scientific">mine drainage metagenome</name>
    <dbReference type="NCBI Taxonomy" id="410659"/>
    <lineage>
        <taxon>unclassified sequences</taxon>
        <taxon>metagenomes</taxon>
        <taxon>ecological metagenomes</taxon>
    </lineage>
</organism>
<dbReference type="EMBL" id="AUZY01011880">
    <property type="protein sequence ID" value="EQD32275.1"/>
    <property type="molecule type" value="Genomic_DNA"/>
</dbReference>
<feature type="transmembrane region" description="Helical" evidence="6">
    <location>
        <begin position="153"/>
        <end position="175"/>
    </location>
</feature>
<evidence type="ECO:0000256" key="2">
    <source>
        <dbReference type="ARBA" id="ARBA00022475"/>
    </source>
</evidence>
<reference evidence="7" key="1">
    <citation type="submission" date="2013-08" db="EMBL/GenBank/DDBJ databases">
        <authorList>
            <person name="Mendez C."/>
            <person name="Richter M."/>
            <person name="Ferrer M."/>
            <person name="Sanchez J."/>
        </authorList>
    </citation>
    <scope>NUCLEOTIDE SEQUENCE</scope>
</reference>
<evidence type="ECO:0000256" key="6">
    <source>
        <dbReference type="SAM" id="Phobius"/>
    </source>
</evidence>
<feature type="transmembrane region" description="Helical" evidence="6">
    <location>
        <begin position="7"/>
        <end position="30"/>
    </location>
</feature>
<gene>
    <name evidence="7" type="ORF">B1B_17755</name>
</gene>
<reference evidence="7" key="2">
    <citation type="journal article" date="2014" name="ISME J.">
        <title>Microbial stratification in low pH oxic and suboxic macroscopic growths along an acid mine drainage.</title>
        <authorList>
            <person name="Mendez-Garcia C."/>
            <person name="Mesa V."/>
            <person name="Sprenger R.R."/>
            <person name="Richter M."/>
            <person name="Diez M.S."/>
            <person name="Solano J."/>
            <person name="Bargiela R."/>
            <person name="Golyshina O.V."/>
            <person name="Manteca A."/>
            <person name="Ramos J.L."/>
            <person name="Gallego J.R."/>
            <person name="Llorente I."/>
            <person name="Martins Dos Santos V.A."/>
            <person name="Jensen O.N."/>
            <person name="Pelaez A.I."/>
            <person name="Sanchez J."/>
            <person name="Ferrer M."/>
        </authorList>
    </citation>
    <scope>NUCLEOTIDE SEQUENCE</scope>
</reference>
<dbReference type="InterPro" id="IPR043428">
    <property type="entry name" value="LivM-like"/>
</dbReference>
<keyword evidence="3 6" id="KW-0812">Transmembrane</keyword>
<protein>
    <submittedName>
        <fullName evidence="7">Inner-membrane translocator</fullName>
    </submittedName>
</protein>
<feature type="transmembrane region" description="Helical" evidence="6">
    <location>
        <begin position="36"/>
        <end position="56"/>
    </location>
</feature>
<accession>T0ZR21</accession>
<dbReference type="PANTHER" id="PTHR30482">
    <property type="entry name" value="HIGH-AFFINITY BRANCHED-CHAIN AMINO ACID TRANSPORT SYSTEM PERMEASE"/>
    <property type="match status" value="1"/>
</dbReference>
<dbReference type="InterPro" id="IPR001851">
    <property type="entry name" value="ABC_transp_permease"/>
</dbReference>